<keyword evidence="2" id="KW-0805">Transcription regulation</keyword>
<dbReference type="AlphaFoldDB" id="A0A652YLN6"/>
<feature type="domain" description="Tetracycline repressor TetR C-terminal" evidence="5">
    <location>
        <begin position="75"/>
        <end position="198"/>
    </location>
</feature>
<dbReference type="Gene3D" id="1.10.357.10">
    <property type="entry name" value="Tetracycline Repressor, domain 2"/>
    <property type="match status" value="1"/>
</dbReference>
<evidence type="ECO:0000256" key="3">
    <source>
        <dbReference type="ARBA" id="ARBA00023125"/>
    </source>
</evidence>
<dbReference type="PANTHER" id="PTHR30055:SF151">
    <property type="entry name" value="TRANSCRIPTIONAL REGULATORY PROTEIN"/>
    <property type="match status" value="1"/>
</dbReference>
<keyword evidence="3" id="KW-0238">DNA-binding</keyword>
<dbReference type="GO" id="GO:0045892">
    <property type="term" value="P:negative regulation of DNA-templated transcription"/>
    <property type="evidence" value="ECO:0007669"/>
    <property type="project" value="InterPro"/>
</dbReference>
<dbReference type="GO" id="GO:0000976">
    <property type="term" value="F:transcription cis-regulatory region binding"/>
    <property type="evidence" value="ECO:0007669"/>
    <property type="project" value="TreeGrafter"/>
</dbReference>
<proteinExistence type="predicted"/>
<keyword evidence="1" id="KW-0678">Repressor</keyword>
<evidence type="ECO:0000256" key="2">
    <source>
        <dbReference type="ARBA" id="ARBA00023015"/>
    </source>
</evidence>
<dbReference type="InterPro" id="IPR050109">
    <property type="entry name" value="HTH-type_TetR-like_transc_reg"/>
</dbReference>
<protein>
    <submittedName>
        <fullName evidence="6">TetR family transcriptional regulator</fullName>
    </submittedName>
</protein>
<dbReference type="PANTHER" id="PTHR30055">
    <property type="entry name" value="HTH-TYPE TRANSCRIPTIONAL REGULATOR RUTR"/>
    <property type="match status" value="1"/>
</dbReference>
<name>A0A652YLN6_NOCGL</name>
<dbReference type="Pfam" id="PF02909">
    <property type="entry name" value="TetR_C_1"/>
    <property type="match status" value="1"/>
</dbReference>
<evidence type="ECO:0000256" key="1">
    <source>
        <dbReference type="ARBA" id="ARBA00022491"/>
    </source>
</evidence>
<evidence type="ECO:0000259" key="5">
    <source>
        <dbReference type="Pfam" id="PF02909"/>
    </source>
</evidence>
<dbReference type="GO" id="GO:0003700">
    <property type="term" value="F:DNA-binding transcription factor activity"/>
    <property type="evidence" value="ECO:0007669"/>
    <property type="project" value="TreeGrafter"/>
</dbReference>
<evidence type="ECO:0000313" key="6">
    <source>
        <dbReference type="EMBL" id="TYQ02477.1"/>
    </source>
</evidence>
<dbReference type="PRINTS" id="PR00400">
    <property type="entry name" value="TETREPRESSOR"/>
</dbReference>
<dbReference type="InterPro" id="IPR009057">
    <property type="entry name" value="Homeodomain-like_sf"/>
</dbReference>
<organism evidence="6">
    <name type="scientific">Nocardia globerula</name>
    <dbReference type="NCBI Taxonomy" id="1818"/>
    <lineage>
        <taxon>Bacteria</taxon>
        <taxon>Bacillati</taxon>
        <taxon>Actinomycetota</taxon>
        <taxon>Actinomycetes</taxon>
        <taxon>Mycobacteriales</taxon>
        <taxon>Nocardiaceae</taxon>
        <taxon>Nocardia</taxon>
    </lineage>
</organism>
<accession>A0A652YLN6</accession>
<dbReference type="SUPFAM" id="SSF48498">
    <property type="entry name" value="Tetracyclin repressor-like, C-terminal domain"/>
    <property type="match status" value="1"/>
</dbReference>
<reference evidence="6" key="1">
    <citation type="submission" date="2019-07" db="EMBL/GenBank/DDBJ databases">
        <title>Genomic Encyclopedia of Type Strains, Phase IV (KMG-IV): sequencing the most valuable type-strain genomes for metagenomic binning, comparative biology and taxonomic classification.</title>
        <authorList>
            <person name="Goeker M."/>
        </authorList>
    </citation>
    <scope>NUCLEOTIDE SEQUENCE</scope>
    <source>
        <strain evidence="6">DSM 44596</strain>
    </source>
</reference>
<sequence length="215" mass="23490">MGRPRIARLDRERIAEAALALVDRDGDFKMPDLAKHLNVQVSSIYHHAKGRAAVVELVRNRVVREIDGSAFERLTWDDAFTAWARSYRSAFSRHPTSIRLLATETVRDPTSLSVYYAPAEGLRKAGFPDDHILAVITAAENFLLGAALDAAAPEVMIEADSTTPDDALTLALAAAPQGPARAEQAFELGWMALLSGFRRLLEEVHEVSARPASSS</sequence>
<gene>
    <name evidence="6" type="ORF">FNL38_106297</name>
</gene>
<dbReference type="SUPFAM" id="SSF46689">
    <property type="entry name" value="Homeodomain-like"/>
    <property type="match status" value="1"/>
</dbReference>
<dbReference type="EMBL" id="VNIQ01000006">
    <property type="protein sequence ID" value="TYQ02477.1"/>
    <property type="molecule type" value="Genomic_DNA"/>
</dbReference>
<dbReference type="InterPro" id="IPR036271">
    <property type="entry name" value="Tet_transcr_reg_TetR-rel_C_sf"/>
</dbReference>
<keyword evidence="4" id="KW-0804">Transcription</keyword>
<dbReference type="InterPro" id="IPR003012">
    <property type="entry name" value="Tet_transcr_reg_TetR"/>
</dbReference>
<comment type="caution">
    <text evidence="6">The sequence shown here is derived from an EMBL/GenBank/DDBJ whole genome shotgun (WGS) entry which is preliminary data.</text>
</comment>
<dbReference type="GO" id="GO:0046677">
    <property type="term" value="P:response to antibiotic"/>
    <property type="evidence" value="ECO:0007669"/>
    <property type="project" value="InterPro"/>
</dbReference>
<dbReference type="InterPro" id="IPR004111">
    <property type="entry name" value="Repressor_TetR_C"/>
</dbReference>
<evidence type="ECO:0000256" key="4">
    <source>
        <dbReference type="ARBA" id="ARBA00023163"/>
    </source>
</evidence>